<dbReference type="AlphaFoldDB" id="E3JR83"/>
<accession>E3JR83</accession>
<gene>
    <name evidence="2" type="ORF">PGTG_00151</name>
</gene>
<dbReference type="GeneID" id="10527385"/>
<organism evidence="2 3">
    <name type="scientific">Puccinia graminis f. sp. tritici (strain CRL 75-36-700-3 / race SCCL)</name>
    <name type="common">Black stem rust fungus</name>
    <dbReference type="NCBI Taxonomy" id="418459"/>
    <lineage>
        <taxon>Eukaryota</taxon>
        <taxon>Fungi</taxon>
        <taxon>Dikarya</taxon>
        <taxon>Basidiomycota</taxon>
        <taxon>Pucciniomycotina</taxon>
        <taxon>Pucciniomycetes</taxon>
        <taxon>Pucciniales</taxon>
        <taxon>Pucciniaceae</taxon>
        <taxon>Puccinia</taxon>
    </lineage>
</organism>
<evidence type="ECO:0000256" key="1">
    <source>
        <dbReference type="SAM" id="MobiDB-lite"/>
    </source>
</evidence>
<dbReference type="InParanoid" id="E3JR83"/>
<reference evidence="3" key="2">
    <citation type="journal article" date="2011" name="Proc. Natl. Acad. Sci. U.S.A.">
        <title>Obligate biotrophy features unraveled by the genomic analysis of rust fungi.</title>
        <authorList>
            <person name="Duplessis S."/>
            <person name="Cuomo C.A."/>
            <person name="Lin Y.-C."/>
            <person name="Aerts A."/>
            <person name="Tisserant E."/>
            <person name="Veneault-Fourrey C."/>
            <person name="Joly D.L."/>
            <person name="Hacquard S."/>
            <person name="Amselem J."/>
            <person name="Cantarel B.L."/>
            <person name="Chiu R."/>
            <person name="Coutinho P.M."/>
            <person name="Feau N."/>
            <person name="Field M."/>
            <person name="Frey P."/>
            <person name="Gelhaye E."/>
            <person name="Goldberg J."/>
            <person name="Grabherr M.G."/>
            <person name="Kodira C.D."/>
            <person name="Kohler A."/>
            <person name="Kuees U."/>
            <person name="Lindquist E.A."/>
            <person name="Lucas S.M."/>
            <person name="Mago R."/>
            <person name="Mauceli E."/>
            <person name="Morin E."/>
            <person name="Murat C."/>
            <person name="Pangilinan J.L."/>
            <person name="Park R."/>
            <person name="Pearson M."/>
            <person name="Quesneville H."/>
            <person name="Rouhier N."/>
            <person name="Sakthikumar S."/>
            <person name="Salamov A.A."/>
            <person name="Schmutz J."/>
            <person name="Selles B."/>
            <person name="Shapiro H."/>
            <person name="Tanguay P."/>
            <person name="Tuskan G.A."/>
            <person name="Henrissat B."/>
            <person name="Van de Peer Y."/>
            <person name="Rouze P."/>
            <person name="Ellis J.G."/>
            <person name="Dodds P.N."/>
            <person name="Schein J.E."/>
            <person name="Zhong S."/>
            <person name="Hamelin R.C."/>
            <person name="Grigoriev I.V."/>
            <person name="Szabo L.J."/>
            <person name="Martin F."/>
        </authorList>
    </citation>
    <scope>NUCLEOTIDE SEQUENCE [LARGE SCALE GENOMIC DNA]</scope>
    <source>
        <strain evidence="3">CRL 75-36-700-3 / race SCCL</strain>
    </source>
</reference>
<dbReference type="EMBL" id="DS178262">
    <property type="protein sequence ID" value="EFP74195.2"/>
    <property type="molecule type" value="Genomic_DNA"/>
</dbReference>
<dbReference type="OrthoDB" id="10486286at2759"/>
<dbReference type="KEGG" id="pgr:PGTG_00151"/>
<name>E3JR83_PUCGT</name>
<feature type="region of interest" description="Disordered" evidence="1">
    <location>
        <begin position="256"/>
        <end position="279"/>
    </location>
</feature>
<dbReference type="STRING" id="418459.E3JR83"/>
<sequence>MHSYQHSPVKSQQHPIIQANMDEYKRFATLHGYEGNQQTEHFEVVLKAVGVERLRTYHDDLEEMILIKLKPADTKHEDVISRWAKFFHGYKRSFAKLKKILNLTDADHENQIKQLVELAHFIRFPTEKEPSGMSQEEMLTRIQTLHPTDRKRFGKLHCCEGVTLVESFSVLFEAVGIKKLQVYLKKLENIVELKPTDTKQEDVISQWAKFFQGYKGSFARLKEILKLTDADHENQIKQLVKLAHFVRFPMEKERSGRSQEEMLTRIQSDKKSRKSQQQRTEYKRFEKFHDYDEDEIARKFIAIVEAAGVARLQQYHEDLQTLMQSFKIDLSVFRCYWARFYQGGRDSFPELKKRLKLTYQDHQHINIIRKFFQLAYFNRFPTQQDSSRMSTDKILIALRPKKSSP</sequence>
<dbReference type="VEuPathDB" id="FungiDB:PGTG_00151"/>
<dbReference type="Proteomes" id="UP000008783">
    <property type="component" value="Unassembled WGS sequence"/>
</dbReference>
<protein>
    <submittedName>
        <fullName evidence="2">Uncharacterized protein</fullName>
    </submittedName>
</protein>
<dbReference type="HOGENOM" id="CLU_679951_0_0_1"/>
<proteinExistence type="predicted"/>
<dbReference type="RefSeq" id="XP_003307201.2">
    <property type="nucleotide sequence ID" value="XM_003307153.2"/>
</dbReference>
<evidence type="ECO:0000313" key="2">
    <source>
        <dbReference type="EMBL" id="EFP74195.2"/>
    </source>
</evidence>
<evidence type="ECO:0000313" key="3">
    <source>
        <dbReference type="Proteomes" id="UP000008783"/>
    </source>
</evidence>
<feature type="compositionally biased region" description="Basic and acidic residues" evidence="1">
    <location>
        <begin position="256"/>
        <end position="270"/>
    </location>
</feature>
<reference key="1">
    <citation type="submission" date="2007-01" db="EMBL/GenBank/DDBJ databases">
        <title>The Genome Sequence of Puccinia graminis f. sp. tritici Strain CRL 75-36-700-3.</title>
        <authorList>
            <consortium name="The Broad Institute Genome Sequencing Platform"/>
            <person name="Birren B."/>
            <person name="Lander E."/>
            <person name="Galagan J."/>
            <person name="Nusbaum C."/>
            <person name="Devon K."/>
            <person name="Cuomo C."/>
            <person name="Jaffe D."/>
            <person name="Butler J."/>
            <person name="Alvarez P."/>
            <person name="Gnerre S."/>
            <person name="Grabherr M."/>
            <person name="Mauceli E."/>
            <person name="Brockman W."/>
            <person name="Young S."/>
            <person name="LaButti K."/>
            <person name="Sykes S."/>
            <person name="DeCaprio D."/>
            <person name="Crawford M."/>
            <person name="Koehrsen M."/>
            <person name="Engels R."/>
            <person name="Montgomery P."/>
            <person name="Pearson M."/>
            <person name="Howarth C."/>
            <person name="Larson L."/>
            <person name="White J."/>
            <person name="Zeng Q."/>
            <person name="Kodira C."/>
            <person name="Yandava C."/>
            <person name="Alvarado L."/>
            <person name="O'Leary S."/>
            <person name="Szabo L."/>
            <person name="Dean R."/>
            <person name="Schein J."/>
        </authorList>
    </citation>
    <scope>NUCLEOTIDE SEQUENCE</scope>
    <source>
        <strain>CRL 75-36-700-3</strain>
    </source>
</reference>
<keyword evidence="3" id="KW-1185">Reference proteome</keyword>